<dbReference type="InterPro" id="IPR008949">
    <property type="entry name" value="Isoprenoid_synthase_dom_sf"/>
</dbReference>
<keyword evidence="2" id="KW-0999">Mitochondrion inner membrane</keyword>
<organism evidence="9 10">
    <name type="scientific">Acanthosepion pharaonis</name>
    <name type="common">Pharaoh cuttlefish</name>
    <name type="synonym">Sepia pharaonis</name>
    <dbReference type="NCBI Taxonomy" id="158019"/>
    <lineage>
        <taxon>Eukaryota</taxon>
        <taxon>Metazoa</taxon>
        <taxon>Spiralia</taxon>
        <taxon>Lophotrochozoa</taxon>
        <taxon>Mollusca</taxon>
        <taxon>Cephalopoda</taxon>
        <taxon>Coleoidea</taxon>
        <taxon>Decapodiformes</taxon>
        <taxon>Sepiida</taxon>
        <taxon>Sepiina</taxon>
        <taxon>Sepiidae</taxon>
        <taxon>Acanthosepion</taxon>
    </lineage>
</organism>
<evidence type="ECO:0000256" key="8">
    <source>
        <dbReference type="ARBA" id="ARBA00069034"/>
    </source>
</evidence>
<dbReference type="FunFam" id="1.10.600.10:FF:000013">
    <property type="entry name" value="NADH dehydrogenase (ubiquinone) complex I, assembly factor 6"/>
    <property type="match status" value="1"/>
</dbReference>
<keyword evidence="10" id="KW-1185">Reference proteome</keyword>
<dbReference type="PANTHER" id="PTHR21181:SF13">
    <property type="entry name" value="NADH DEHYDROGENASE (UBIQUINONE) COMPLEX I, ASSEMBLY FACTOR 6"/>
    <property type="match status" value="1"/>
</dbReference>
<evidence type="ECO:0000256" key="1">
    <source>
        <dbReference type="ARBA" id="ARBA00004273"/>
    </source>
</evidence>
<dbReference type="Pfam" id="PF00494">
    <property type="entry name" value="SQS_PSY"/>
    <property type="match status" value="1"/>
</dbReference>
<accession>A0A812APT0</accession>
<evidence type="ECO:0000256" key="5">
    <source>
        <dbReference type="ARBA" id="ARBA00023136"/>
    </source>
</evidence>
<comment type="function">
    <text evidence="7">Involved in the assembly of mitochondrial NADH:ubiquinone oxidoreductase complex (complex I) at early stages. May play a role in the biogenesis of complex I subunit MT-ND1.</text>
</comment>
<comment type="similarity">
    <text evidence="6">Belongs to the NDUFAF6 family.</text>
</comment>
<sequence>MYHLSNLFWCEICNLARQRRQIAAIYSPWKNKSTSSKEHSSSAEICVDIVRKSDFENYLCTLLYPKQIRTSGFALRAFNVEIAQIKDLVKSPQLGEIRMQYWKDTVDNIYQGTIPPFPVGKELARAIHEHKLSKHWLFRIIETRKTHLTDAPFTSISHLEDYAEKTVSSLNYLLLESSGVKNVQADHILSHLGKAQGIVTQLRATPYTCTKHKLYLPLDVLIKHRVPQEYFFRRKSHQAVKDVIFEIASAAHQHLNTVKNLKSPVTKEMQPVLNSLVLCEQYLKKLQKADFDIFHPKLQQRDNLLPVKLWLQSIWP</sequence>
<evidence type="ECO:0000256" key="2">
    <source>
        <dbReference type="ARBA" id="ARBA00022792"/>
    </source>
</evidence>
<evidence type="ECO:0000256" key="7">
    <source>
        <dbReference type="ARBA" id="ARBA00056665"/>
    </source>
</evidence>
<evidence type="ECO:0000256" key="4">
    <source>
        <dbReference type="ARBA" id="ARBA00023128"/>
    </source>
</evidence>
<dbReference type="Proteomes" id="UP000597762">
    <property type="component" value="Unassembled WGS sequence"/>
</dbReference>
<proteinExistence type="inferred from homology"/>
<evidence type="ECO:0000256" key="3">
    <source>
        <dbReference type="ARBA" id="ARBA00022946"/>
    </source>
</evidence>
<dbReference type="GO" id="GO:0005743">
    <property type="term" value="C:mitochondrial inner membrane"/>
    <property type="evidence" value="ECO:0007669"/>
    <property type="project" value="UniProtKB-SubCell"/>
</dbReference>
<keyword evidence="3" id="KW-0809">Transit peptide</keyword>
<evidence type="ECO:0000313" key="10">
    <source>
        <dbReference type="Proteomes" id="UP000597762"/>
    </source>
</evidence>
<dbReference type="OrthoDB" id="270318at2759"/>
<reference evidence="9" key="1">
    <citation type="submission" date="2021-01" db="EMBL/GenBank/DDBJ databases">
        <authorList>
            <person name="Li R."/>
            <person name="Bekaert M."/>
        </authorList>
    </citation>
    <scope>NUCLEOTIDE SEQUENCE</scope>
    <source>
        <strain evidence="9">Farmed</strain>
    </source>
</reference>
<gene>
    <name evidence="9" type="ORF">SPHA_3216</name>
</gene>
<dbReference type="InterPro" id="IPR002060">
    <property type="entry name" value="Squ/phyt_synthse"/>
</dbReference>
<protein>
    <recommendedName>
        <fullName evidence="8">NADH dehydrogenase (ubiquinone) complex I, assembly factor 6</fullName>
    </recommendedName>
</protein>
<keyword evidence="5" id="KW-0472">Membrane</keyword>
<evidence type="ECO:0000313" key="9">
    <source>
        <dbReference type="EMBL" id="CAE1151753.1"/>
    </source>
</evidence>
<name>A0A812APT0_ACAPH</name>
<dbReference type="PANTHER" id="PTHR21181">
    <property type="match status" value="1"/>
</dbReference>
<evidence type="ECO:0000256" key="6">
    <source>
        <dbReference type="ARBA" id="ARBA00038273"/>
    </source>
</evidence>
<dbReference type="Gene3D" id="1.10.600.10">
    <property type="entry name" value="Farnesyl Diphosphate Synthase"/>
    <property type="match status" value="1"/>
</dbReference>
<dbReference type="AlphaFoldDB" id="A0A812APT0"/>
<dbReference type="EMBL" id="CAHIKZ030000094">
    <property type="protein sequence ID" value="CAE1151753.1"/>
    <property type="molecule type" value="Genomic_DNA"/>
</dbReference>
<keyword evidence="4" id="KW-0496">Mitochondrion</keyword>
<dbReference type="SUPFAM" id="SSF48576">
    <property type="entry name" value="Terpenoid synthases"/>
    <property type="match status" value="1"/>
</dbReference>
<dbReference type="GO" id="GO:0032981">
    <property type="term" value="P:mitochondrial respiratory chain complex I assembly"/>
    <property type="evidence" value="ECO:0007669"/>
    <property type="project" value="TreeGrafter"/>
</dbReference>
<comment type="caution">
    <text evidence="9">The sequence shown here is derived from an EMBL/GenBank/DDBJ whole genome shotgun (WGS) entry which is preliminary data.</text>
</comment>
<comment type="subcellular location">
    <subcellularLocation>
        <location evidence="1">Mitochondrion inner membrane</location>
    </subcellularLocation>
</comment>